<gene>
    <name evidence="2" type="ORF">AZE42_08110</name>
</gene>
<protein>
    <recommendedName>
        <fullName evidence="4">Replication protein A C-terminal domain-containing protein</fullName>
    </recommendedName>
</protein>
<dbReference type="EMBL" id="LVVM01001718">
    <property type="protein sequence ID" value="OJA17965.1"/>
    <property type="molecule type" value="Genomic_DNA"/>
</dbReference>
<sequence length="373" mass="40993">MDSEDCDTSLVETTFIKPSETDSIRPITIYQMHRSERLNDDVEYTLDGVKFNKVLLVTHVILSVDTSDVRGNYQLEDGTGSIRGSLVNRVGQDPLLFSAMVRQFHGGLACVIGKLVQFGHRKSVDIEKMTVAGYHQAMFHMLECMKLSLTIERLARKPPAPDTEETDVAKELNREVLRTHDSIGVDSGTSNQPHYSFFDLPDNDQGGDVDPVQTGASLPQSYTDHTDHGEGSESSSESPARAAPRLPALLPAPEPETIHSTIIQVAGPHSVTRTPSPLSSFGSSLRIGSCFVPQHGQLAQLRATQLAIVSSLGQLQDNAPYGVWIADVFESVSQVIETTWEEFVTDIKWLLEEAYIVRLLDDDHIALTPRGSA</sequence>
<evidence type="ECO:0008006" key="4">
    <source>
        <dbReference type="Google" id="ProtNLM"/>
    </source>
</evidence>
<organism evidence="2 3">
    <name type="scientific">Rhizopogon vesiculosus</name>
    <dbReference type="NCBI Taxonomy" id="180088"/>
    <lineage>
        <taxon>Eukaryota</taxon>
        <taxon>Fungi</taxon>
        <taxon>Dikarya</taxon>
        <taxon>Basidiomycota</taxon>
        <taxon>Agaricomycotina</taxon>
        <taxon>Agaricomycetes</taxon>
        <taxon>Agaricomycetidae</taxon>
        <taxon>Boletales</taxon>
        <taxon>Suillineae</taxon>
        <taxon>Rhizopogonaceae</taxon>
        <taxon>Rhizopogon</taxon>
    </lineage>
</organism>
<dbReference type="Proteomes" id="UP000183567">
    <property type="component" value="Unassembled WGS sequence"/>
</dbReference>
<name>A0A1J8QAF1_9AGAM</name>
<dbReference type="OrthoDB" id="25571at2759"/>
<evidence type="ECO:0000256" key="1">
    <source>
        <dbReference type="SAM" id="MobiDB-lite"/>
    </source>
</evidence>
<dbReference type="Gene3D" id="2.40.50.140">
    <property type="entry name" value="Nucleic acid-binding proteins"/>
    <property type="match status" value="1"/>
</dbReference>
<feature type="region of interest" description="Disordered" evidence="1">
    <location>
        <begin position="180"/>
        <end position="242"/>
    </location>
</feature>
<reference evidence="2 3" key="1">
    <citation type="submission" date="2016-03" db="EMBL/GenBank/DDBJ databases">
        <title>Comparative genomics of the ectomycorrhizal sister species Rhizopogon vinicolor and Rhizopogon vesiculosus (Basidiomycota: Boletales) reveals a divergence of the mating type B locus.</title>
        <authorList>
            <person name="Mujic A.B."/>
            <person name="Kuo A."/>
            <person name="Tritt A."/>
            <person name="Lipzen A."/>
            <person name="Chen C."/>
            <person name="Johnson J."/>
            <person name="Sharma A."/>
            <person name="Barry K."/>
            <person name="Grigoriev I.V."/>
            <person name="Spatafora J.W."/>
        </authorList>
    </citation>
    <scope>NUCLEOTIDE SEQUENCE [LARGE SCALE GENOMIC DNA]</scope>
    <source>
        <strain evidence="2 3">AM-OR11-056</strain>
    </source>
</reference>
<proteinExistence type="predicted"/>
<evidence type="ECO:0000313" key="2">
    <source>
        <dbReference type="EMBL" id="OJA17965.1"/>
    </source>
</evidence>
<accession>A0A1J8QAF1</accession>
<keyword evidence="3" id="KW-1185">Reference proteome</keyword>
<comment type="caution">
    <text evidence="2">The sequence shown here is derived from an EMBL/GenBank/DDBJ whole genome shotgun (WGS) entry which is preliminary data.</text>
</comment>
<dbReference type="InterPro" id="IPR012340">
    <property type="entry name" value="NA-bd_OB-fold"/>
</dbReference>
<evidence type="ECO:0000313" key="3">
    <source>
        <dbReference type="Proteomes" id="UP000183567"/>
    </source>
</evidence>
<dbReference type="AlphaFoldDB" id="A0A1J8QAF1"/>
<feature type="compositionally biased region" description="Low complexity" evidence="1">
    <location>
        <begin position="232"/>
        <end position="242"/>
    </location>
</feature>
<feature type="compositionally biased region" description="Polar residues" evidence="1">
    <location>
        <begin position="214"/>
        <end position="223"/>
    </location>
</feature>